<feature type="transmembrane region" description="Helical" evidence="1">
    <location>
        <begin position="6"/>
        <end position="25"/>
    </location>
</feature>
<evidence type="ECO:0000313" key="3">
    <source>
        <dbReference type="Proteomes" id="UP000747542"/>
    </source>
</evidence>
<reference evidence="2" key="1">
    <citation type="journal article" date="2021" name="Sci. Adv.">
        <title>The American lobster genome reveals insights on longevity, neural, and immune adaptations.</title>
        <authorList>
            <person name="Polinski J.M."/>
            <person name="Zimin A.V."/>
            <person name="Clark K.F."/>
            <person name="Kohn A.B."/>
            <person name="Sadowski N."/>
            <person name="Timp W."/>
            <person name="Ptitsyn A."/>
            <person name="Khanna P."/>
            <person name="Romanova D.Y."/>
            <person name="Williams P."/>
            <person name="Greenwood S.J."/>
            <person name="Moroz L.L."/>
            <person name="Walt D.R."/>
            <person name="Bodnar A.G."/>
        </authorList>
    </citation>
    <scope>NUCLEOTIDE SEQUENCE</scope>
    <source>
        <strain evidence="2">GMGI-L3</strain>
    </source>
</reference>
<keyword evidence="1" id="KW-1133">Transmembrane helix</keyword>
<evidence type="ECO:0000313" key="2">
    <source>
        <dbReference type="EMBL" id="KAG7174698.1"/>
    </source>
</evidence>
<organism evidence="2 3">
    <name type="scientific">Homarus americanus</name>
    <name type="common">American lobster</name>
    <dbReference type="NCBI Taxonomy" id="6706"/>
    <lineage>
        <taxon>Eukaryota</taxon>
        <taxon>Metazoa</taxon>
        <taxon>Ecdysozoa</taxon>
        <taxon>Arthropoda</taxon>
        <taxon>Crustacea</taxon>
        <taxon>Multicrustacea</taxon>
        <taxon>Malacostraca</taxon>
        <taxon>Eumalacostraca</taxon>
        <taxon>Eucarida</taxon>
        <taxon>Decapoda</taxon>
        <taxon>Pleocyemata</taxon>
        <taxon>Astacidea</taxon>
        <taxon>Nephropoidea</taxon>
        <taxon>Nephropidae</taxon>
        <taxon>Homarus</taxon>
    </lineage>
</organism>
<keyword evidence="3" id="KW-1185">Reference proteome</keyword>
<keyword evidence="1" id="KW-0812">Transmembrane</keyword>
<evidence type="ECO:0000256" key="1">
    <source>
        <dbReference type="SAM" id="Phobius"/>
    </source>
</evidence>
<feature type="non-terminal residue" evidence="2">
    <location>
        <position position="1"/>
    </location>
</feature>
<keyword evidence="1" id="KW-0472">Membrane</keyword>
<comment type="caution">
    <text evidence="2">The sequence shown here is derived from an EMBL/GenBank/DDBJ whole genome shotgun (WGS) entry which is preliminary data.</text>
</comment>
<accession>A0A8J5N8J9</accession>
<feature type="transmembrane region" description="Helical" evidence="1">
    <location>
        <begin position="46"/>
        <end position="65"/>
    </location>
</feature>
<proteinExistence type="predicted"/>
<dbReference type="Proteomes" id="UP000747542">
    <property type="component" value="Unassembled WGS sequence"/>
</dbReference>
<gene>
    <name evidence="2" type="ORF">Hamer_G022916</name>
</gene>
<dbReference type="AlphaFoldDB" id="A0A8J5N8J9"/>
<dbReference type="EMBL" id="JAHLQT010007332">
    <property type="protein sequence ID" value="KAG7174698.1"/>
    <property type="molecule type" value="Genomic_DNA"/>
</dbReference>
<sequence length="116" mass="13399">YLFFCPLGAACCVGLFCAIVIFFNLRTAALRNNPTMTDYRTFSLGASFFTIYFSTTWVLGFLTYFRLDLDFSFYTFFQILNGLMTLDWTKPPPGYFLLDKIPSNFPLDTILLDKDL</sequence>
<protein>
    <submittedName>
        <fullName evidence="2">Putative GPCR family 2 secretin-like</fullName>
    </submittedName>
</protein>
<name>A0A8J5N8J9_HOMAM</name>